<reference evidence="1" key="1">
    <citation type="submission" date="2023-10" db="EMBL/GenBank/DDBJ databases">
        <title>Amphibacter perezi, gen. nov., sp. nov. a novel taxa of the family Comamonadaceae, class Betaproteobacteria isolated from the skin microbiota of Pelophylax perezi from different populations.</title>
        <authorList>
            <person name="Costa S."/>
            <person name="Proenca D.N."/>
            <person name="Lopes I."/>
            <person name="Morais P.V."/>
        </authorList>
    </citation>
    <scope>NUCLEOTIDE SEQUENCE</scope>
    <source>
        <strain evidence="1">SL12-8</strain>
    </source>
</reference>
<name>A0ACC6P2T9_9BURK</name>
<proteinExistence type="predicted"/>
<dbReference type="Proteomes" id="UP001364695">
    <property type="component" value="Unassembled WGS sequence"/>
</dbReference>
<keyword evidence="1" id="KW-0067">ATP-binding</keyword>
<keyword evidence="2" id="KW-1185">Reference proteome</keyword>
<dbReference type="EMBL" id="JAWDIE010000011">
    <property type="protein sequence ID" value="MEJ7138497.1"/>
    <property type="molecule type" value="Genomic_DNA"/>
</dbReference>
<sequence length="256" mass="27770">MTALQPPPLAPLLALRGLRKSHASQVVLRDITLDVPEHDCLVLVGASGSGKSTLLRCINLLDEVDDGEIVFAGRDIADPRINPDSVRGQIGMVFQAYNLFPHMTVLENIVLAPVRVFGRERAEAEAAARQMLDRVGLLDKAGRKPDQLSGGQQQRVAIARALVNQPRLMLFDEVTSALDPELVLEVLSLLRDLKNDGMTMLVATHEMGFARRVADRVCLLSRGAIAECAPPEAFFDAPQSEAAKHFLGAIRGAGRV</sequence>
<evidence type="ECO:0000313" key="1">
    <source>
        <dbReference type="EMBL" id="MEJ7138497.1"/>
    </source>
</evidence>
<evidence type="ECO:0000313" key="2">
    <source>
        <dbReference type="Proteomes" id="UP001364695"/>
    </source>
</evidence>
<protein>
    <submittedName>
        <fullName evidence="1">Amino acid ABC transporter ATP-binding protein</fullName>
    </submittedName>
</protein>
<comment type="caution">
    <text evidence="1">The sequence shown here is derived from an EMBL/GenBank/DDBJ whole genome shotgun (WGS) entry which is preliminary data.</text>
</comment>
<accession>A0ACC6P2T9</accession>
<gene>
    <name evidence="1" type="ORF">RV045_08645</name>
</gene>
<organism evidence="1 2">
    <name type="scientific">Amphibiibacter pelophylacis</name>
    <dbReference type="NCBI Taxonomy" id="1799477"/>
    <lineage>
        <taxon>Bacteria</taxon>
        <taxon>Pseudomonadati</taxon>
        <taxon>Pseudomonadota</taxon>
        <taxon>Betaproteobacteria</taxon>
        <taxon>Burkholderiales</taxon>
        <taxon>Sphaerotilaceae</taxon>
        <taxon>Amphibiibacter</taxon>
    </lineage>
</organism>
<keyword evidence="1" id="KW-0547">Nucleotide-binding</keyword>